<keyword evidence="4" id="KW-0238">DNA-binding</keyword>
<protein>
    <recommendedName>
        <fullName evidence="10">BZIP domain-containing protein</fullName>
    </recommendedName>
</protein>
<evidence type="ECO:0000256" key="8">
    <source>
        <dbReference type="SAM" id="Coils"/>
    </source>
</evidence>
<dbReference type="AlphaFoldDB" id="A0A9P6FQ15"/>
<dbReference type="Pfam" id="PF07716">
    <property type="entry name" value="bZIP_2"/>
    <property type="match status" value="1"/>
</dbReference>
<evidence type="ECO:0000313" key="12">
    <source>
        <dbReference type="Proteomes" id="UP000780801"/>
    </source>
</evidence>
<organism evidence="11 12">
    <name type="scientific">Lunasporangiospora selenospora</name>
    <dbReference type="NCBI Taxonomy" id="979761"/>
    <lineage>
        <taxon>Eukaryota</taxon>
        <taxon>Fungi</taxon>
        <taxon>Fungi incertae sedis</taxon>
        <taxon>Mucoromycota</taxon>
        <taxon>Mortierellomycotina</taxon>
        <taxon>Mortierellomycetes</taxon>
        <taxon>Mortierellales</taxon>
        <taxon>Mortierellaceae</taxon>
        <taxon>Lunasporangiospora</taxon>
    </lineage>
</organism>
<dbReference type="OrthoDB" id="674948at2759"/>
<keyword evidence="7" id="KW-0539">Nucleus</keyword>
<feature type="compositionally biased region" description="Low complexity" evidence="9">
    <location>
        <begin position="438"/>
        <end position="448"/>
    </location>
</feature>
<feature type="compositionally biased region" description="Basic and acidic residues" evidence="9">
    <location>
        <begin position="151"/>
        <end position="167"/>
    </location>
</feature>
<dbReference type="GO" id="GO:0006986">
    <property type="term" value="P:response to unfolded protein"/>
    <property type="evidence" value="ECO:0007669"/>
    <property type="project" value="UniProtKB-KW"/>
</dbReference>
<keyword evidence="5" id="KW-0804">Transcription</keyword>
<dbReference type="Gene3D" id="1.20.5.170">
    <property type="match status" value="1"/>
</dbReference>
<dbReference type="EMBL" id="JAABOA010003390">
    <property type="protein sequence ID" value="KAF9578721.1"/>
    <property type="molecule type" value="Genomic_DNA"/>
</dbReference>
<dbReference type="GO" id="GO:0003677">
    <property type="term" value="F:DNA binding"/>
    <property type="evidence" value="ECO:0007669"/>
    <property type="project" value="UniProtKB-KW"/>
</dbReference>
<evidence type="ECO:0000256" key="2">
    <source>
        <dbReference type="ARBA" id="ARBA00007163"/>
    </source>
</evidence>
<evidence type="ECO:0000256" key="5">
    <source>
        <dbReference type="ARBA" id="ARBA00023163"/>
    </source>
</evidence>
<dbReference type="SUPFAM" id="SSF57959">
    <property type="entry name" value="Leucine zipper domain"/>
    <property type="match status" value="1"/>
</dbReference>
<dbReference type="PANTHER" id="PTHR46714:SF6">
    <property type="entry name" value="TRANSCRIPTIONAL ACTIVATOR HAC1"/>
    <property type="match status" value="1"/>
</dbReference>
<feature type="compositionally biased region" description="Polar residues" evidence="9">
    <location>
        <begin position="135"/>
        <end position="145"/>
    </location>
</feature>
<comment type="similarity">
    <text evidence="2">Belongs to the bZIP family.</text>
</comment>
<dbReference type="Proteomes" id="UP000780801">
    <property type="component" value="Unassembled WGS sequence"/>
</dbReference>
<feature type="domain" description="BZIP" evidence="10">
    <location>
        <begin position="159"/>
        <end position="222"/>
    </location>
</feature>
<evidence type="ECO:0000256" key="4">
    <source>
        <dbReference type="ARBA" id="ARBA00023125"/>
    </source>
</evidence>
<dbReference type="InterPro" id="IPR044280">
    <property type="entry name" value="Hac1/HY5"/>
</dbReference>
<evidence type="ECO:0000313" key="11">
    <source>
        <dbReference type="EMBL" id="KAF9578721.1"/>
    </source>
</evidence>
<dbReference type="GO" id="GO:0045944">
    <property type="term" value="P:positive regulation of transcription by RNA polymerase II"/>
    <property type="evidence" value="ECO:0007669"/>
    <property type="project" value="InterPro"/>
</dbReference>
<feature type="region of interest" description="Disordered" evidence="9">
    <location>
        <begin position="438"/>
        <end position="468"/>
    </location>
</feature>
<evidence type="ECO:0000259" key="10">
    <source>
        <dbReference type="PROSITE" id="PS50217"/>
    </source>
</evidence>
<comment type="caution">
    <text evidence="11">The sequence shown here is derived from an EMBL/GenBank/DDBJ whole genome shotgun (WGS) entry which is preliminary data.</text>
</comment>
<dbReference type="GO" id="GO:0000981">
    <property type="term" value="F:DNA-binding transcription factor activity, RNA polymerase II-specific"/>
    <property type="evidence" value="ECO:0007669"/>
    <property type="project" value="InterPro"/>
</dbReference>
<evidence type="ECO:0000256" key="7">
    <source>
        <dbReference type="ARBA" id="ARBA00023242"/>
    </source>
</evidence>
<proteinExistence type="inferred from homology"/>
<reference evidence="11" key="1">
    <citation type="journal article" date="2020" name="Fungal Divers.">
        <title>Resolving the Mortierellaceae phylogeny through synthesis of multi-gene phylogenetics and phylogenomics.</title>
        <authorList>
            <person name="Vandepol N."/>
            <person name="Liber J."/>
            <person name="Desiro A."/>
            <person name="Na H."/>
            <person name="Kennedy M."/>
            <person name="Barry K."/>
            <person name="Grigoriev I.V."/>
            <person name="Miller A.N."/>
            <person name="O'Donnell K."/>
            <person name="Stajich J.E."/>
            <person name="Bonito G."/>
        </authorList>
    </citation>
    <scope>NUCLEOTIDE SEQUENCE</scope>
    <source>
        <strain evidence="11">KOD1015</strain>
    </source>
</reference>
<keyword evidence="12" id="KW-1185">Reference proteome</keyword>
<dbReference type="SMART" id="SM00338">
    <property type="entry name" value="BRLZ"/>
    <property type="match status" value="1"/>
</dbReference>
<feature type="coiled-coil region" evidence="8">
    <location>
        <begin position="184"/>
        <end position="239"/>
    </location>
</feature>
<sequence length="515" mass="56588">MFSTTHSPQPHMMAHASSADAPFDSEVSTADLDSEVLVTALSATPSPASSPSPTPSVEALQLDMLSQLMDVSTSSTSSITTTNCALLADHSIIAVAATTSSPSISPLVLKLESPQLKALATPTPRARATARKSKSQATEASVESTTPRRRSNVDPADKEAKARERVLRNRAAAQESRDKKRKYVADIETSNQDLQDENTQLLKRLKTVEDDNLLLSQRIETLMAQFAQMQQQLALASEKQPNNESGAGFCQSAVLAKEDKEPFRRGELTNSMQQRPVPPKRSLFSNSLKAASPAFSQRRRLHSMTMTNFLVTKNKISSKDSAPCLDPSAAQNRTEICCRPFCTPIRGHSALTLSSAAAASFPARVPQLAMLHMMLLHAMSHLLLPQLMLNFSTLFLISTGPRLNCNNSSNSSNRLSLQERQLRQVALSFIRRQRLFSSRPPLRPSCPSKPEKKESCPKRLRFSTTSKSIPSTSKNIITSLNPMVIEEIVTKFRQGRKDVARRLLVKALLLSEKDT</sequence>
<evidence type="ECO:0000256" key="9">
    <source>
        <dbReference type="SAM" id="MobiDB-lite"/>
    </source>
</evidence>
<keyword evidence="3" id="KW-0805">Transcription regulation</keyword>
<evidence type="ECO:0000256" key="6">
    <source>
        <dbReference type="ARBA" id="ARBA00023230"/>
    </source>
</evidence>
<gene>
    <name evidence="11" type="ORF">BGW38_005346</name>
</gene>
<keyword evidence="8" id="KW-0175">Coiled coil</keyword>
<feature type="region of interest" description="Disordered" evidence="9">
    <location>
        <begin position="118"/>
        <end position="184"/>
    </location>
</feature>
<dbReference type="GO" id="GO:0005634">
    <property type="term" value="C:nucleus"/>
    <property type="evidence" value="ECO:0007669"/>
    <property type="project" value="UniProtKB-SubCell"/>
</dbReference>
<dbReference type="PROSITE" id="PS50217">
    <property type="entry name" value="BZIP"/>
    <property type="match status" value="1"/>
</dbReference>
<dbReference type="PROSITE" id="PS00036">
    <property type="entry name" value="BZIP_BASIC"/>
    <property type="match status" value="1"/>
</dbReference>
<accession>A0A9P6FQ15</accession>
<name>A0A9P6FQ15_9FUNG</name>
<dbReference type="InterPro" id="IPR046347">
    <property type="entry name" value="bZIP_sf"/>
</dbReference>
<evidence type="ECO:0000256" key="3">
    <source>
        <dbReference type="ARBA" id="ARBA00023015"/>
    </source>
</evidence>
<dbReference type="PANTHER" id="PTHR46714">
    <property type="entry name" value="TRANSCRIPTIONAL ACTIVATOR HAC1"/>
    <property type="match status" value="1"/>
</dbReference>
<dbReference type="InterPro" id="IPR004827">
    <property type="entry name" value="bZIP"/>
</dbReference>
<feature type="region of interest" description="Disordered" evidence="9">
    <location>
        <begin position="1"/>
        <end position="28"/>
    </location>
</feature>
<evidence type="ECO:0000256" key="1">
    <source>
        <dbReference type="ARBA" id="ARBA00004123"/>
    </source>
</evidence>
<comment type="subcellular location">
    <subcellularLocation>
        <location evidence="1">Nucleus</location>
    </subcellularLocation>
</comment>
<keyword evidence="6" id="KW-0834">Unfolded protein response</keyword>